<dbReference type="InterPro" id="IPR011009">
    <property type="entry name" value="Kinase-like_dom_sf"/>
</dbReference>
<dbReference type="SUPFAM" id="SSF56112">
    <property type="entry name" value="Protein kinase-like (PK-like)"/>
    <property type="match status" value="1"/>
</dbReference>
<dbReference type="EMBL" id="CAJVPY010006400">
    <property type="protein sequence ID" value="CAG8662035.1"/>
    <property type="molecule type" value="Genomic_DNA"/>
</dbReference>
<evidence type="ECO:0000313" key="2">
    <source>
        <dbReference type="EMBL" id="CAG8662035.1"/>
    </source>
</evidence>
<evidence type="ECO:0000259" key="1">
    <source>
        <dbReference type="PROSITE" id="PS50011"/>
    </source>
</evidence>
<dbReference type="PROSITE" id="PS50011">
    <property type="entry name" value="PROTEIN_KINASE_DOM"/>
    <property type="match status" value="1"/>
</dbReference>
<dbReference type="OrthoDB" id="2414060at2759"/>
<proteinExistence type="predicted"/>
<sequence length="340" mass="40214">MILIGFFLRNNPILNNLNGIRLEFVYDIINEASLICENSITEPWPLEKQLQYFQDHKLLTSKEKIYCMDRVCETEKKNDRMKNKNFNWLNTQCIHCQNDLTSESTCKYCVQLYLMIEWVPFTKFKNTELIAQGGFGNIYVATWIDGPRINWDGYKQSFIRDGPRRVILKSMKCSDHYEKFFREALAHISFTMQTSLIVSCHGLTKTPEQNNYMMILDYQKDGREYDEQLAKEIIINNLRPRKIHELPSDYEEIIKRCWDPNISNRPSTLELFNIFRTNLKKIYKGELNIPEPDIAHIALSTDMISRTINTEKIKEIIHTEQSSHTYTEELDLFSQIHIDN</sequence>
<dbReference type="Proteomes" id="UP000789405">
    <property type="component" value="Unassembled WGS sequence"/>
</dbReference>
<name>A0A9N9E2T1_9GLOM</name>
<comment type="caution">
    <text evidence="2">The sequence shown here is derived from an EMBL/GenBank/DDBJ whole genome shotgun (WGS) entry which is preliminary data.</text>
</comment>
<reference evidence="2" key="1">
    <citation type="submission" date="2021-06" db="EMBL/GenBank/DDBJ databases">
        <authorList>
            <person name="Kallberg Y."/>
            <person name="Tangrot J."/>
            <person name="Rosling A."/>
        </authorList>
    </citation>
    <scope>NUCLEOTIDE SEQUENCE</scope>
    <source>
        <strain evidence="2">MA453B</strain>
    </source>
</reference>
<protein>
    <submittedName>
        <fullName evidence="2">24902_t:CDS:1</fullName>
    </submittedName>
</protein>
<keyword evidence="3" id="KW-1185">Reference proteome</keyword>
<dbReference type="AlphaFoldDB" id="A0A9N9E2T1"/>
<dbReference type="Gene3D" id="1.10.510.10">
    <property type="entry name" value="Transferase(Phosphotransferase) domain 1"/>
    <property type="match status" value="1"/>
</dbReference>
<gene>
    <name evidence="2" type="ORF">DERYTH_LOCUS10766</name>
</gene>
<accession>A0A9N9E2T1</accession>
<dbReference type="GO" id="GO:0004672">
    <property type="term" value="F:protein kinase activity"/>
    <property type="evidence" value="ECO:0007669"/>
    <property type="project" value="InterPro"/>
</dbReference>
<evidence type="ECO:0000313" key="3">
    <source>
        <dbReference type="Proteomes" id="UP000789405"/>
    </source>
</evidence>
<dbReference type="GO" id="GO:0005524">
    <property type="term" value="F:ATP binding"/>
    <property type="evidence" value="ECO:0007669"/>
    <property type="project" value="InterPro"/>
</dbReference>
<dbReference type="Gene3D" id="3.30.200.20">
    <property type="entry name" value="Phosphorylase Kinase, domain 1"/>
    <property type="match status" value="1"/>
</dbReference>
<dbReference type="InterPro" id="IPR000719">
    <property type="entry name" value="Prot_kinase_dom"/>
</dbReference>
<feature type="domain" description="Protein kinase" evidence="1">
    <location>
        <begin position="124"/>
        <end position="340"/>
    </location>
</feature>
<organism evidence="2 3">
    <name type="scientific">Dentiscutata erythropus</name>
    <dbReference type="NCBI Taxonomy" id="1348616"/>
    <lineage>
        <taxon>Eukaryota</taxon>
        <taxon>Fungi</taxon>
        <taxon>Fungi incertae sedis</taxon>
        <taxon>Mucoromycota</taxon>
        <taxon>Glomeromycotina</taxon>
        <taxon>Glomeromycetes</taxon>
        <taxon>Diversisporales</taxon>
        <taxon>Gigasporaceae</taxon>
        <taxon>Dentiscutata</taxon>
    </lineage>
</organism>